<keyword evidence="3" id="KW-1185">Reference proteome</keyword>
<reference evidence="4" key="2">
    <citation type="submission" date="2019-09" db="UniProtKB">
        <authorList>
            <consortium name="WormBaseParasite"/>
        </authorList>
    </citation>
    <scope>IDENTIFICATION</scope>
</reference>
<gene>
    <name evidence="2" type="ORF">HPBE_LOCUS3268</name>
</gene>
<evidence type="ECO:0000313" key="3">
    <source>
        <dbReference type="Proteomes" id="UP000050761"/>
    </source>
</evidence>
<sequence length="81" mass="8628">MFVVADDVVVYFYLRSGDDWVDVRVLSVHYPSKNVGSSVSTSSGGAASIGAKHLSASVSALSTLPDQRHKMAKSPSDESLR</sequence>
<protein>
    <submittedName>
        <fullName evidence="4">SGF29 C-terminal domain-containing protein</fullName>
    </submittedName>
</protein>
<accession>A0A3P7XT71</accession>
<evidence type="ECO:0000256" key="1">
    <source>
        <dbReference type="SAM" id="MobiDB-lite"/>
    </source>
</evidence>
<name>A0A183FAS5_HELPZ</name>
<dbReference type="AlphaFoldDB" id="A0A183FAS5"/>
<proteinExistence type="predicted"/>
<evidence type="ECO:0000313" key="2">
    <source>
        <dbReference type="EMBL" id="VDO32908.1"/>
    </source>
</evidence>
<evidence type="ECO:0000313" key="4">
    <source>
        <dbReference type="WBParaSite" id="HPBE_0000326701-mRNA-1"/>
    </source>
</evidence>
<reference evidence="2 3" key="1">
    <citation type="submission" date="2018-11" db="EMBL/GenBank/DDBJ databases">
        <authorList>
            <consortium name="Pathogen Informatics"/>
        </authorList>
    </citation>
    <scope>NUCLEOTIDE SEQUENCE [LARGE SCALE GENOMIC DNA]</scope>
</reference>
<dbReference type="Proteomes" id="UP000050761">
    <property type="component" value="Unassembled WGS sequence"/>
</dbReference>
<dbReference type="EMBL" id="UZAH01007552">
    <property type="protein sequence ID" value="VDO32908.1"/>
    <property type="molecule type" value="Genomic_DNA"/>
</dbReference>
<feature type="region of interest" description="Disordered" evidence="1">
    <location>
        <begin position="61"/>
        <end position="81"/>
    </location>
</feature>
<dbReference type="WBParaSite" id="HPBE_0000326701-mRNA-1">
    <property type="protein sequence ID" value="HPBE_0000326701-mRNA-1"/>
    <property type="gene ID" value="HPBE_0000326701"/>
</dbReference>
<organism evidence="3 4">
    <name type="scientific">Heligmosomoides polygyrus</name>
    <name type="common">Parasitic roundworm</name>
    <dbReference type="NCBI Taxonomy" id="6339"/>
    <lineage>
        <taxon>Eukaryota</taxon>
        <taxon>Metazoa</taxon>
        <taxon>Ecdysozoa</taxon>
        <taxon>Nematoda</taxon>
        <taxon>Chromadorea</taxon>
        <taxon>Rhabditida</taxon>
        <taxon>Rhabditina</taxon>
        <taxon>Rhabditomorpha</taxon>
        <taxon>Strongyloidea</taxon>
        <taxon>Heligmosomidae</taxon>
        <taxon>Heligmosomoides</taxon>
    </lineage>
</organism>
<accession>A0A183FAS5</accession>